<dbReference type="EMBL" id="LKAJ01000004">
    <property type="protein sequence ID" value="KRG21571.1"/>
    <property type="molecule type" value="Genomic_DNA"/>
</dbReference>
<dbReference type="STRING" id="295108.HT99x_01324"/>
<reference evidence="2" key="1">
    <citation type="submission" date="2015-09" db="EMBL/GenBank/DDBJ databases">
        <title>Draft Genome Sequences of Two Novel Amoeba-resistant Intranuclear Bacteria, Candidatus Berkiella cookevillensis and Candidatus Berkiella aquae.</title>
        <authorList>
            <person name="Mehari Y.T."/>
            <person name="Arivett B.A."/>
            <person name="Farone A.L."/>
            <person name="Gunderson J.H."/>
            <person name="Farone M.B."/>
        </authorList>
    </citation>
    <scope>NUCLEOTIDE SEQUENCE [LARGE SCALE GENOMIC DNA]</scope>
    <source>
        <strain evidence="2">HT99</strain>
    </source>
</reference>
<proteinExistence type="predicted"/>
<comment type="caution">
    <text evidence="2">The sequence shown here is derived from an EMBL/GenBank/DDBJ whole genome shotgun (WGS) entry which is preliminary data.</text>
</comment>
<feature type="signal peptide" evidence="1">
    <location>
        <begin position="1"/>
        <end position="24"/>
    </location>
</feature>
<dbReference type="GO" id="GO:0004806">
    <property type="term" value="F:triacylglycerol lipase activity"/>
    <property type="evidence" value="ECO:0007669"/>
    <property type="project" value="InterPro"/>
</dbReference>
<dbReference type="AlphaFoldDB" id="A0A0Q9YZE0"/>
<evidence type="ECO:0000256" key="1">
    <source>
        <dbReference type="SAM" id="SignalP"/>
    </source>
</evidence>
<dbReference type="PANTHER" id="PTHR34853:SF1">
    <property type="entry name" value="LIPASE 5"/>
    <property type="match status" value="1"/>
</dbReference>
<dbReference type="PIRSF" id="PIRSF029171">
    <property type="entry name" value="Esterase_LipA"/>
    <property type="match status" value="1"/>
</dbReference>
<dbReference type="Gene3D" id="3.40.50.1820">
    <property type="entry name" value="alpha/beta hydrolase"/>
    <property type="match status" value="2"/>
</dbReference>
<organism evidence="2">
    <name type="scientific">Candidatus Berkiella aquae</name>
    <dbReference type="NCBI Taxonomy" id="295108"/>
    <lineage>
        <taxon>Bacteria</taxon>
        <taxon>Pseudomonadati</taxon>
        <taxon>Pseudomonadota</taxon>
        <taxon>Gammaproteobacteria</taxon>
        <taxon>Candidatus Berkiellales</taxon>
        <taxon>Candidatus Berkiellaceae</taxon>
        <taxon>Candidatus Berkiella</taxon>
    </lineage>
</organism>
<dbReference type="InterPro" id="IPR005152">
    <property type="entry name" value="Lipase_secreted"/>
</dbReference>
<protein>
    <submittedName>
        <fullName evidence="3">Lipase family protein</fullName>
    </submittedName>
    <submittedName>
        <fullName evidence="2">Secretory lipase</fullName>
    </submittedName>
</protein>
<dbReference type="GO" id="GO:0016042">
    <property type="term" value="P:lipid catabolic process"/>
    <property type="evidence" value="ECO:0007669"/>
    <property type="project" value="InterPro"/>
</dbReference>
<evidence type="ECO:0000313" key="2">
    <source>
        <dbReference type="EMBL" id="KRG21571.1"/>
    </source>
</evidence>
<dbReference type="PATRIC" id="fig|1590043.3.peg.1346"/>
<gene>
    <name evidence="3" type="ORF">HT99x_008635</name>
    <name evidence="2" type="ORF">HT99x_01324</name>
</gene>
<accession>A0A0Q9YZE0</accession>
<feature type="chain" id="PRO_5043129895" evidence="1">
    <location>
        <begin position="25"/>
        <end position="436"/>
    </location>
</feature>
<evidence type="ECO:0000313" key="3">
    <source>
        <dbReference type="EMBL" id="MCS5711500.1"/>
    </source>
</evidence>
<dbReference type="PANTHER" id="PTHR34853">
    <property type="match status" value="1"/>
</dbReference>
<keyword evidence="4" id="KW-1185">Reference proteome</keyword>
<dbReference type="OrthoDB" id="9955at2"/>
<dbReference type="Pfam" id="PF03583">
    <property type="entry name" value="LIP"/>
    <property type="match status" value="1"/>
</dbReference>
<sequence length="436" mass="47203">MLRFSKKPLLTTLFLLSLSPAGFATPDFGPVSMGDFYASLPGVKQNAKLGEIIKSEKISTSMANVQAWKIAYISSDVLEHKTLATAIVAFSNTSALKKDRPIIAWAHGTTGTAQNCGPSQILDPAQPLNQYFLPNGNSWSDYGLPAMKAFIDAGYVIVASDYQGLGAGGKHQYAVAATQARDVINSIRAASLLPEVKVGSKAVIYGWSQGGGAVIAAAGLSDYVNQKGTAKDNIEIIGVVAMAPYDLAVTFPNKKVDATEATTYLNQLSAQFSTNIFNFTHYAQNVWGMVAAFPNLQLNDIFTDEGAKIVNEVLERKCMHAATDTFNFAYGKEYKNLLRSDIKNASAWIEAYQKSSVMPVKPMAPIIIYYGTDDTTVPPVMGKLYAEQMCQLGANITRVQLSGNQNHFTTPEKAEPLYIQWVADRFAGKEAVNGCE</sequence>
<reference evidence="3" key="3">
    <citation type="submission" date="2021-06" db="EMBL/GenBank/DDBJ databases">
        <title>Genomic Description and Analysis of Intracellular Bacteria, Candidatus Berkiella cookevillensis and Candidatus Berkiella aquae.</title>
        <authorList>
            <person name="Kidane D.T."/>
            <person name="Mehari Y.T."/>
            <person name="Rice F.C."/>
            <person name="Arivett B.A."/>
            <person name="Farone A.L."/>
            <person name="Berk S.G."/>
            <person name="Farone M.B."/>
        </authorList>
    </citation>
    <scope>NUCLEOTIDE SEQUENCE</scope>
    <source>
        <strain evidence="3">HT99</strain>
    </source>
</reference>
<dbReference type="EMBL" id="LKAJ02000001">
    <property type="protein sequence ID" value="MCS5711500.1"/>
    <property type="molecule type" value="Genomic_DNA"/>
</dbReference>
<dbReference type="RefSeq" id="WP_075065952.1">
    <property type="nucleotide sequence ID" value="NZ_LKAJ02000001.1"/>
</dbReference>
<name>A0A0Q9YZE0_9GAMM</name>
<dbReference type="SUPFAM" id="SSF53474">
    <property type="entry name" value="alpha/beta-Hydrolases"/>
    <property type="match status" value="1"/>
</dbReference>
<keyword evidence="1" id="KW-0732">Signal</keyword>
<evidence type="ECO:0000313" key="4">
    <source>
        <dbReference type="Proteomes" id="UP000051497"/>
    </source>
</evidence>
<dbReference type="Proteomes" id="UP000051497">
    <property type="component" value="Unassembled WGS sequence"/>
</dbReference>
<dbReference type="InterPro" id="IPR029058">
    <property type="entry name" value="AB_hydrolase_fold"/>
</dbReference>
<reference evidence="3" key="2">
    <citation type="journal article" date="2016" name="Genome Announc.">
        <title>Draft Genome Sequences of Two Novel Amoeba-Resistant Intranuclear Bacteria, 'Candidatus Berkiella cookevillensis' and 'Candidatus Berkiella aquae'.</title>
        <authorList>
            <person name="Mehari Y.T."/>
            <person name="Arivett B.A."/>
            <person name="Farone A.L."/>
            <person name="Gunderson J.H."/>
            <person name="Farone M.B."/>
        </authorList>
    </citation>
    <scope>NUCLEOTIDE SEQUENCE</scope>
    <source>
        <strain evidence="3">HT99</strain>
    </source>
</reference>